<comment type="caution">
    <text evidence="2">The sequence shown here is derived from an EMBL/GenBank/DDBJ whole genome shotgun (WGS) entry which is preliminary data.</text>
</comment>
<dbReference type="Proteomes" id="UP001307849">
    <property type="component" value="Unassembled WGS sequence"/>
</dbReference>
<feature type="compositionally biased region" description="Polar residues" evidence="1">
    <location>
        <begin position="327"/>
        <end position="336"/>
    </location>
</feature>
<feature type="compositionally biased region" description="Acidic residues" evidence="1">
    <location>
        <begin position="347"/>
        <end position="356"/>
    </location>
</feature>
<organism evidence="2 3">
    <name type="scientific">Arthrobotrys conoides</name>
    <dbReference type="NCBI Taxonomy" id="74498"/>
    <lineage>
        <taxon>Eukaryota</taxon>
        <taxon>Fungi</taxon>
        <taxon>Dikarya</taxon>
        <taxon>Ascomycota</taxon>
        <taxon>Pezizomycotina</taxon>
        <taxon>Orbiliomycetes</taxon>
        <taxon>Orbiliales</taxon>
        <taxon>Orbiliaceae</taxon>
        <taxon>Arthrobotrys</taxon>
    </lineage>
</organism>
<evidence type="ECO:0000256" key="1">
    <source>
        <dbReference type="SAM" id="MobiDB-lite"/>
    </source>
</evidence>
<gene>
    <name evidence="2" type="ORF">TWF506_003971</name>
</gene>
<name>A0AAN8RIT0_9PEZI</name>
<sequence>MAIPPEIASILYFLVGILILTGMRAIAAPLSLEISTKPTLGTSKNGTTCVLPTLNITNLTSLTPQSTLSEKLLIDPSRLKNAGLGEVTTGDQTFTVNPQPSSTMHIAARSPPTDPAQIPNEWLDANQFYIGGGMTVICPSVREITPEIKKRIERYMGGETQQIPGISQRSTTRFMNRLTSELQETQENRYHRLIDSYLTVCRGCTCTAEGEMRPNEKGRAQNTISSTVKKGLRSSLKCGNFYPKICPGLYRCYCFATLGQPGRVLRGTMEDYIRAFNQIPRYVRSHPTNSEWRWVVPPGLAEFPGQSIQIGGDHELPWNLEGGGESAGNSGVNVSPPNEAPYYLSGPEDENPDDPGEGSSTGATRPRDPFSPNNPDWDGWGYGYGYGFREFEDGAGGGGSIPPKKRGLSIQEKTVHSEASEMLLGNTTLTV</sequence>
<feature type="region of interest" description="Disordered" evidence="1">
    <location>
        <begin position="306"/>
        <end position="376"/>
    </location>
</feature>
<evidence type="ECO:0000313" key="2">
    <source>
        <dbReference type="EMBL" id="KAK6499343.1"/>
    </source>
</evidence>
<dbReference type="AlphaFoldDB" id="A0AAN8RIT0"/>
<proteinExistence type="predicted"/>
<feature type="region of interest" description="Disordered" evidence="1">
    <location>
        <begin position="393"/>
        <end position="413"/>
    </location>
</feature>
<keyword evidence="3" id="KW-1185">Reference proteome</keyword>
<dbReference type="EMBL" id="JAVHJM010000013">
    <property type="protein sequence ID" value="KAK6499343.1"/>
    <property type="molecule type" value="Genomic_DNA"/>
</dbReference>
<evidence type="ECO:0000313" key="3">
    <source>
        <dbReference type="Proteomes" id="UP001307849"/>
    </source>
</evidence>
<protein>
    <submittedName>
        <fullName evidence="2">Uncharacterized protein</fullName>
    </submittedName>
</protein>
<accession>A0AAN8RIT0</accession>
<reference evidence="2 3" key="1">
    <citation type="submission" date="2019-10" db="EMBL/GenBank/DDBJ databases">
        <authorList>
            <person name="Palmer J.M."/>
        </authorList>
    </citation>
    <scope>NUCLEOTIDE SEQUENCE [LARGE SCALE GENOMIC DNA]</scope>
    <source>
        <strain evidence="2 3">TWF506</strain>
    </source>
</reference>